<comment type="caution">
    <text evidence="2">The sequence shown here is derived from an EMBL/GenBank/DDBJ whole genome shotgun (WGS) entry which is preliminary data.</text>
</comment>
<name>A0A8J2NM36_9HEXA</name>
<keyword evidence="1" id="KW-0812">Transmembrane</keyword>
<dbReference type="EMBL" id="CAJVCH010050951">
    <property type="protein sequence ID" value="CAG7718111.1"/>
    <property type="molecule type" value="Genomic_DNA"/>
</dbReference>
<keyword evidence="1" id="KW-0472">Membrane</keyword>
<evidence type="ECO:0000313" key="2">
    <source>
        <dbReference type="EMBL" id="CAG7718111.1"/>
    </source>
</evidence>
<feature type="transmembrane region" description="Helical" evidence="1">
    <location>
        <begin position="6"/>
        <end position="32"/>
    </location>
</feature>
<protein>
    <submittedName>
        <fullName evidence="2">Uncharacterized protein</fullName>
    </submittedName>
</protein>
<gene>
    <name evidence="2" type="ORF">AFUS01_LOCUS7532</name>
</gene>
<dbReference type="AlphaFoldDB" id="A0A8J2NM36"/>
<reference evidence="2" key="1">
    <citation type="submission" date="2021-06" db="EMBL/GenBank/DDBJ databases">
        <authorList>
            <person name="Hodson N. C."/>
            <person name="Mongue J. A."/>
            <person name="Jaron S. K."/>
        </authorList>
    </citation>
    <scope>NUCLEOTIDE SEQUENCE</scope>
</reference>
<organism evidence="2 3">
    <name type="scientific">Allacma fusca</name>
    <dbReference type="NCBI Taxonomy" id="39272"/>
    <lineage>
        <taxon>Eukaryota</taxon>
        <taxon>Metazoa</taxon>
        <taxon>Ecdysozoa</taxon>
        <taxon>Arthropoda</taxon>
        <taxon>Hexapoda</taxon>
        <taxon>Collembola</taxon>
        <taxon>Symphypleona</taxon>
        <taxon>Sminthuridae</taxon>
        <taxon>Allacma</taxon>
    </lineage>
</organism>
<keyword evidence="1" id="KW-1133">Transmembrane helix</keyword>
<keyword evidence="3" id="KW-1185">Reference proteome</keyword>
<dbReference type="Proteomes" id="UP000708208">
    <property type="component" value="Unassembled WGS sequence"/>
</dbReference>
<accession>A0A8J2NM36</accession>
<evidence type="ECO:0000313" key="3">
    <source>
        <dbReference type="Proteomes" id="UP000708208"/>
    </source>
</evidence>
<evidence type="ECO:0000256" key="1">
    <source>
        <dbReference type="SAM" id="Phobius"/>
    </source>
</evidence>
<sequence length="193" mass="22780">MHDVLGFYIYIAPTLFKLTGSTIISVILSYLVKDKDRSKWNLLSDFYLLDLILQKNLKRKYSSVFANCNNFKLFQTTLELLQTEFESFTDDAWINIYKLNIFWIKRKLTQKTPQFCSPITENCEWCKSKYPQWAGTTPGKSCTEQNIVLEFLLSFYSEQDFQRPKMPNMRSLTKVFRSLSFNNGAKKDKKLPR</sequence>
<proteinExistence type="predicted"/>